<reference evidence="1" key="1">
    <citation type="submission" date="2022-11" db="EMBL/GenBank/DDBJ databases">
        <authorList>
            <person name="Petersen C."/>
        </authorList>
    </citation>
    <scope>NUCLEOTIDE SEQUENCE</scope>
    <source>
        <strain evidence="1">IBT 16849</strain>
    </source>
</reference>
<dbReference type="Gene3D" id="3.30.559.10">
    <property type="entry name" value="Chloramphenicol acetyltransferase-like domain"/>
    <property type="match status" value="1"/>
</dbReference>
<organism evidence="1 2">
    <name type="scientific">Penicillium cf. griseofulvum</name>
    <dbReference type="NCBI Taxonomy" id="2972120"/>
    <lineage>
        <taxon>Eukaryota</taxon>
        <taxon>Fungi</taxon>
        <taxon>Dikarya</taxon>
        <taxon>Ascomycota</taxon>
        <taxon>Pezizomycotina</taxon>
        <taxon>Eurotiomycetes</taxon>
        <taxon>Eurotiomycetidae</taxon>
        <taxon>Eurotiales</taxon>
        <taxon>Aspergillaceae</taxon>
        <taxon>Penicillium</taxon>
    </lineage>
</organism>
<comment type="caution">
    <text evidence="1">The sequence shown here is derived from an EMBL/GenBank/DDBJ whole genome shotgun (WGS) entry which is preliminary data.</text>
</comment>
<dbReference type="Gene3D" id="3.30.559.30">
    <property type="entry name" value="Nonribosomal peptide synthetase, condensation domain"/>
    <property type="match status" value="1"/>
</dbReference>
<dbReference type="InterPro" id="IPR023213">
    <property type="entry name" value="CAT-like_dom_sf"/>
</dbReference>
<dbReference type="AlphaFoldDB" id="A0A9W9JNC8"/>
<accession>A0A9W9JNC8</accession>
<evidence type="ECO:0000313" key="2">
    <source>
        <dbReference type="Proteomes" id="UP001150879"/>
    </source>
</evidence>
<dbReference type="EMBL" id="JAPQKP010000003">
    <property type="protein sequence ID" value="KAJ5200188.1"/>
    <property type="molecule type" value="Genomic_DNA"/>
</dbReference>
<sequence>MPLKQVEFGQYERPLDTLELLYHGIAATGSRFQKEQYHISSVIQLKNIAAIPDGTSSRLIYTVPSPETLEEWLRKTFVVHFSETRPAESLDAVLPPSSLFMLHYLPRLRELVFRTPHWRTDGTGMILLQHDFLTLLARGPQFTLEFALDINKDYDAIATTLTSHYQRDLEPLLKITPCYVQSISSLLAAPLELAIQAPGAAHPELSSLGVIDSRLPTVHAGPAITVEIEDWWLGVQIINRVLQTYLWMREGELHLACHYNDAFYEREFVEGFLEEWKAKLVGELIA</sequence>
<dbReference type="Proteomes" id="UP001150879">
    <property type="component" value="Unassembled WGS sequence"/>
</dbReference>
<name>A0A9W9JNC8_9EURO</name>
<reference evidence="1" key="2">
    <citation type="journal article" date="2023" name="IMA Fungus">
        <title>Comparative genomic study of the Penicillium genus elucidates a diverse pangenome and 15 lateral gene transfer events.</title>
        <authorList>
            <person name="Petersen C."/>
            <person name="Sorensen T."/>
            <person name="Nielsen M.R."/>
            <person name="Sondergaard T.E."/>
            <person name="Sorensen J.L."/>
            <person name="Fitzpatrick D.A."/>
            <person name="Frisvad J.C."/>
            <person name="Nielsen K.L."/>
        </authorList>
    </citation>
    <scope>NUCLEOTIDE SEQUENCE</scope>
    <source>
        <strain evidence="1">IBT 16849</strain>
    </source>
</reference>
<gene>
    <name evidence="1" type="ORF">N7472_005392</name>
</gene>
<proteinExistence type="predicted"/>
<keyword evidence="2" id="KW-1185">Reference proteome</keyword>
<dbReference type="PANTHER" id="PTHR42034">
    <property type="entry name" value="CHROMOSOME 7, WHOLE GENOME SHOTGUN SEQUENCE-RELATED"/>
    <property type="match status" value="1"/>
</dbReference>
<protein>
    <submittedName>
        <fullName evidence="1">Uncharacterized protein</fullName>
    </submittedName>
</protein>
<evidence type="ECO:0000313" key="1">
    <source>
        <dbReference type="EMBL" id="KAJ5200188.1"/>
    </source>
</evidence>
<dbReference type="PANTHER" id="PTHR42034:SF1">
    <property type="entry name" value="CONDENSATION DOMAIN-CONTAINING PROTEIN"/>
    <property type="match status" value="1"/>
</dbReference>
<dbReference type="OrthoDB" id="2548233at2759"/>